<dbReference type="GO" id="GO:0008171">
    <property type="term" value="F:O-methyltransferase activity"/>
    <property type="evidence" value="ECO:0007669"/>
    <property type="project" value="InterPro"/>
</dbReference>
<evidence type="ECO:0000313" key="4">
    <source>
        <dbReference type="EMBL" id="AKU91431.1"/>
    </source>
</evidence>
<dbReference type="InterPro" id="IPR029063">
    <property type="entry name" value="SAM-dependent_MTases_sf"/>
</dbReference>
<accession>A0A0K1PDE9</accession>
<keyword evidence="3" id="KW-0949">S-adenosyl-L-methionine</keyword>
<evidence type="ECO:0000256" key="2">
    <source>
        <dbReference type="ARBA" id="ARBA00022679"/>
    </source>
</evidence>
<evidence type="ECO:0000313" key="5">
    <source>
        <dbReference type="Proteomes" id="UP000055590"/>
    </source>
</evidence>
<dbReference type="InterPro" id="IPR050362">
    <property type="entry name" value="Cation-dep_OMT"/>
</dbReference>
<protein>
    <submittedName>
        <fullName evidence="4">O-methyltransferase</fullName>
    </submittedName>
</protein>
<dbReference type="STRING" id="1391653.AKJ08_1818"/>
<dbReference type="AlphaFoldDB" id="A0A0K1PDE9"/>
<evidence type="ECO:0000256" key="1">
    <source>
        <dbReference type="ARBA" id="ARBA00022603"/>
    </source>
</evidence>
<proteinExistence type="predicted"/>
<dbReference type="PATRIC" id="fig|1391653.3.peg.1907"/>
<dbReference type="Proteomes" id="UP000055590">
    <property type="component" value="Chromosome"/>
</dbReference>
<dbReference type="PANTHER" id="PTHR10509:SF14">
    <property type="entry name" value="CAFFEOYL-COA O-METHYLTRANSFERASE 3-RELATED"/>
    <property type="match status" value="1"/>
</dbReference>
<dbReference type="RefSeq" id="WP_050725741.1">
    <property type="nucleotide sequence ID" value="NZ_CP012332.1"/>
</dbReference>
<keyword evidence="5" id="KW-1185">Reference proteome</keyword>
<organism evidence="4 5">
    <name type="scientific">Vulgatibacter incomptus</name>
    <dbReference type="NCBI Taxonomy" id="1391653"/>
    <lineage>
        <taxon>Bacteria</taxon>
        <taxon>Pseudomonadati</taxon>
        <taxon>Myxococcota</taxon>
        <taxon>Myxococcia</taxon>
        <taxon>Myxococcales</taxon>
        <taxon>Cystobacterineae</taxon>
        <taxon>Vulgatibacteraceae</taxon>
        <taxon>Vulgatibacter</taxon>
    </lineage>
</organism>
<keyword evidence="2 4" id="KW-0808">Transferase</keyword>
<sequence length="210" mass="23109">MIVDEKIEAYSAAHSSPLPPLLDALAERTRAETTAPQMMVGRLEGNVLRMLVSLTGAKRVVEIGTFTGYSALCMANALPADGELVTCEIEEKHASIARDFFDKSPDGSKIRLRMGPAIETLRGLPEQAFDLVFIDADKEAYPAYYEESMRILRHGGLIVADNVLWSGRVLAPGDASSRAIVAFNERVRTDDRVEQVLLTVRDGMMLARKK</sequence>
<dbReference type="CDD" id="cd02440">
    <property type="entry name" value="AdoMet_MTases"/>
    <property type="match status" value="1"/>
</dbReference>
<dbReference type="GO" id="GO:0008757">
    <property type="term" value="F:S-adenosylmethionine-dependent methyltransferase activity"/>
    <property type="evidence" value="ECO:0007669"/>
    <property type="project" value="TreeGrafter"/>
</dbReference>
<dbReference type="PANTHER" id="PTHR10509">
    <property type="entry name" value="O-METHYLTRANSFERASE-RELATED"/>
    <property type="match status" value="1"/>
</dbReference>
<dbReference type="Gene3D" id="3.40.50.150">
    <property type="entry name" value="Vaccinia Virus protein VP39"/>
    <property type="match status" value="1"/>
</dbReference>
<gene>
    <name evidence="4" type="ORF">AKJ08_1818</name>
</gene>
<dbReference type="PROSITE" id="PS51682">
    <property type="entry name" value="SAM_OMT_I"/>
    <property type="match status" value="1"/>
</dbReference>
<reference evidence="4 5" key="1">
    <citation type="submission" date="2015-08" db="EMBL/GenBank/DDBJ databases">
        <authorList>
            <person name="Babu N.S."/>
            <person name="Beckwith C.J."/>
            <person name="Beseler K.G."/>
            <person name="Brison A."/>
            <person name="Carone J.V."/>
            <person name="Caskin T.P."/>
            <person name="Diamond M."/>
            <person name="Durham M.E."/>
            <person name="Foxe J.M."/>
            <person name="Go M."/>
            <person name="Henderson B.A."/>
            <person name="Jones I.B."/>
            <person name="McGettigan J.A."/>
            <person name="Micheletti S.J."/>
            <person name="Nasrallah M.E."/>
            <person name="Ortiz D."/>
            <person name="Piller C.R."/>
            <person name="Privatt S.R."/>
            <person name="Schneider S.L."/>
            <person name="Sharp S."/>
            <person name="Smith T.C."/>
            <person name="Stanton J.D."/>
            <person name="Ullery H.E."/>
            <person name="Wilson R.J."/>
            <person name="Serrano M.G."/>
            <person name="Buck G."/>
            <person name="Lee V."/>
            <person name="Wang Y."/>
            <person name="Carvalho R."/>
            <person name="Voegtly L."/>
            <person name="Shi R."/>
            <person name="Duckworth R."/>
            <person name="Johnson A."/>
            <person name="Loviza R."/>
            <person name="Walstead R."/>
            <person name="Shah Z."/>
            <person name="Kiflezghi M."/>
            <person name="Wade K."/>
            <person name="Ball S.L."/>
            <person name="Bradley K.W."/>
            <person name="Asai D.J."/>
            <person name="Bowman C.A."/>
            <person name="Russell D.A."/>
            <person name="Pope W.H."/>
            <person name="Jacobs-Sera D."/>
            <person name="Hendrix R.W."/>
            <person name="Hatfull G.F."/>
        </authorList>
    </citation>
    <scope>NUCLEOTIDE SEQUENCE [LARGE SCALE GENOMIC DNA]</scope>
    <source>
        <strain evidence="4 5">DSM 27710</strain>
    </source>
</reference>
<evidence type="ECO:0000256" key="3">
    <source>
        <dbReference type="ARBA" id="ARBA00022691"/>
    </source>
</evidence>
<dbReference type="Pfam" id="PF01596">
    <property type="entry name" value="Methyltransf_3"/>
    <property type="match status" value="1"/>
</dbReference>
<dbReference type="EMBL" id="CP012332">
    <property type="protein sequence ID" value="AKU91431.1"/>
    <property type="molecule type" value="Genomic_DNA"/>
</dbReference>
<name>A0A0K1PDE9_9BACT</name>
<keyword evidence="1 4" id="KW-0489">Methyltransferase</keyword>
<dbReference type="SUPFAM" id="SSF53335">
    <property type="entry name" value="S-adenosyl-L-methionine-dependent methyltransferases"/>
    <property type="match status" value="1"/>
</dbReference>
<dbReference type="OrthoDB" id="9811000at2"/>
<dbReference type="InterPro" id="IPR002935">
    <property type="entry name" value="SAM_O-MeTrfase"/>
</dbReference>
<dbReference type="GO" id="GO:0032259">
    <property type="term" value="P:methylation"/>
    <property type="evidence" value="ECO:0007669"/>
    <property type="project" value="UniProtKB-KW"/>
</dbReference>
<dbReference type="KEGG" id="vin:AKJ08_1818"/>